<evidence type="ECO:0000256" key="4">
    <source>
        <dbReference type="ARBA" id="ARBA00022881"/>
    </source>
</evidence>
<keyword evidence="2 7" id="KW-0227">DNA damage</keyword>
<dbReference type="GO" id="GO:0009380">
    <property type="term" value="C:excinuclease repair complex"/>
    <property type="evidence" value="ECO:0007669"/>
    <property type="project" value="InterPro"/>
</dbReference>
<reference evidence="11 12" key="1">
    <citation type="submission" date="2018-06" db="EMBL/GenBank/DDBJ databases">
        <authorList>
            <consortium name="Pathogen Informatics"/>
            <person name="Doyle S."/>
        </authorList>
    </citation>
    <scope>NUCLEOTIDE SEQUENCE [LARGE SCALE GENOMIC DNA]</scope>
    <source>
        <strain evidence="11 12">NCTC13337</strain>
    </source>
</reference>
<dbReference type="SMART" id="SM00465">
    <property type="entry name" value="GIYc"/>
    <property type="match status" value="1"/>
</dbReference>
<evidence type="ECO:0000259" key="10">
    <source>
        <dbReference type="PROSITE" id="PS50165"/>
    </source>
</evidence>
<evidence type="ECO:0000256" key="3">
    <source>
        <dbReference type="ARBA" id="ARBA00022769"/>
    </source>
</evidence>
<evidence type="ECO:0000313" key="12">
    <source>
        <dbReference type="Proteomes" id="UP000254601"/>
    </source>
</evidence>
<evidence type="ECO:0000256" key="1">
    <source>
        <dbReference type="ARBA" id="ARBA00022490"/>
    </source>
</evidence>
<evidence type="ECO:0000259" key="9">
    <source>
        <dbReference type="PROSITE" id="PS50164"/>
    </source>
</evidence>
<dbReference type="PROSITE" id="PS50164">
    <property type="entry name" value="GIY_YIG"/>
    <property type="match status" value="1"/>
</dbReference>
<evidence type="ECO:0000256" key="6">
    <source>
        <dbReference type="ARBA" id="ARBA00023236"/>
    </source>
</evidence>
<dbReference type="SUPFAM" id="SSF46600">
    <property type="entry name" value="C-terminal UvrC-binding domain of UvrB"/>
    <property type="match status" value="1"/>
</dbReference>
<dbReference type="InterPro" id="IPR047296">
    <property type="entry name" value="GIY-YIG_UvrC_Cho"/>
</dbReference>
<dbReference type="InterPro" id="IPR004791">
    <property type="entry name" value="UvrC"/>
</dbReference>
<dbReference type="InterPro" id="IPR036876">
    <property type="entry name" value="UVR_dom_sf"/>
</dbReference>
<keyword evidence="4 7" id="KW-0267">Excision nuclease</keyword>
<gene>
    <name evidence="7 11" type="primary">uvrC</name>
    <name evidence="11" type="ORF">NCTC13337_01111</name>
</gene>
<organism evidence="11 12">
    <name type="scientific">Suttonella ornithocola</name>
    <dbReference type="NCBI Taxonomy" id="279832"/>
    <lineage>
        <taxon>Bacteria</taxon>
        <taxon>Pseudomonadati</taxon>
        <taxon>Pseudomonadota</taxon>
        <taxon>Gammaproteobacteria</taxon>
        <taxon>Cardiobacteriales</taxon>
        <taxon>Cardiobacteriaceae</taxon>
        <taxon>Suttonella</taxon>
    </lineage>
</organism>
<dbReference type="Gene3D" id="4.10.860.10">
    <property type="entry name" value="UVR domain"/>
    <property type="match status" value="1"/>
</dbReference>
<dbReference type="AlphaFoldDB" id="A0A380MTS7"/>
<evidence type="ECO:0000256" key="7">
    <source>
        <dbReference type="HAMAP-Rule" id="MF_00203"/>
    </source>
</evidence>
<dbReference type="PROSITE" id="PS50165">
    <property type="entry name" value="UVRC"/>
    <property type="match status" value="1"/>
</dbReference>
<evidence type="ECO:0000256" key="5">
    <source>
        <dbReference type="ARBA" id="ARBA00023204"/>
    </source>
</evidence>
<dbReference type="Pfam" id="PF08459">
    <property type="entry name" value="UvrC_RNaseH_dom"/>
    <property type="match status" value="1"/>
</dbReference>
<dbReference type="Pfam" id="PF14520">
    <property type="entry name" value="HHH_5"/>
    <property type="match status" value="1"/>
</dbReference>
<dbReference type="RefSeq" id="WP_072576255.1">
    <property type="nucleotide sequence ID" value="NZ_LWHB01000060.1"/>
</dbReference>
<dbReference type="NCBIfam" id="NF001824">
    <property type="entry name" value="PRK00558.1-5"/>
    <property type="match status" value="1"/>
</dbReference>
<dbReference type="InterPro" id="IPR003583">
    <property type="entry name" value="Hlx-hairpin-Hlx_DNA-bd_motif"/>
</dbReference>
<protein>
    <recommendedName>
        <fullName evidence="7">UvrABC system protein C</fullName>
        <shortName evidence="7">Protein UvrC</shortName>
    </recommendedName>
    <alternativeName>
        <fullName evidence="7">Excinuclease ABC subunit C</fullName>
    </alternativeName>
</protein>
<dbReference type="GO" id="GO:0006289">
    <property type="term" value="P:nucleotide-excision repair"/>
    <property type="evidence" value="ECO:0007669"/>
    <property type="project" value="UniProtKB-UniRule"/>
</dbReference>
<keyword evidence="5 7" id="KW-0234">DNA repair</keyword>
<dbReference type="GO" id="GO:0003677">
    <property type="term" value="F:DNA binding"/>
    <property type="evidence" value="ECO:0007669"/>
    <property type="project" value="UniProtKB-UniRule"/>
</dbReference>
<dbReference type="GO" id="GO:0009432">
    <property type="term" value="P:SOS response"/>
    <property type="evidence" value="ECO:0007669"/>
    <property type="project" value="UniProtKB-UniRule"/>
</dbReference>
<proteinExistence type="inferred from homology"/>
<dbReference type="InterPro" id="IPR035901">
    <property type="entry name" value="GIY-YIG_endonuc_sf"/>
</dbReference>
<keyword evidence="3 7" id="KW-0228">DNA excision</keyword>
<dbReference type="SUPFAM" id="SSF82771">
    <property type="entry name" value="GIY-YIG endonuclease"/>
    <property type="match status" value="1"/>
</dbReference>
<dbReference type="PROSITE" id="PS50151">
    <property type="entry name" value="UVR"/>
    <property type="match status" value="1"/>
</dbReference>
<evidence type="ECO:0000256" key="2">
    <source>
        <dbReference type="ARBA" id="ARBA00022763"/>
    </source>
</evidence>
<dbReference type="Gene3D" id="3.40.1440.10">
    <property type="entry name" value="GIY-YIG endonuclease"/>
    <property type="match status" value="1"/>
</dbReference>
<dbReference type="Pfam" id="PF22920">
    <property type="entry name" value="UvrC_RNaseH"/>
    <property type="match status" value="1"/>
</dbReference>
<evidence type="ECO:0000313" key="11">
    <source>
        <dbReference type="EMBL" id="SUO95121.1"/>
    </source>
</evidence>
<dbReference type="CDD" id="cd10434">
    <property type="entry name" value="GIY-YIG_UvrC_Cho"/>
    <property type="match status" value="1"/>
</dbReference>
<feature type="domain" description="UvrC family homology region profile" evidence="10">
    <location>
        <begin position="255"/>
        <end position="478"/>
    </location>
</feature>
<comment type="subunit">
    <text evidence="7">Interacts with UvrB in an incision complex.</text>
</comment>
<dbReference type="SUPFAM" id="SSF47781">
    <property type="entry name" value="RuvA domain 2-like"/>
    <property type="match status" value="1"/>
</dbReference>
<dbReference type="InterPro" id="IPR050066">
    <property type="entry name" value="UvrABC_protein_C"/>
</dbReference>
<dbReference type="Gene3D" id="1.10.150.20">
    <property type="entry name" value="5' to 3' exonuclease, C-terminal subdomain"/>
    <property type="match status" value="1"/>
</dbReference>
<feature type="domain" description="UVR" evidence="8">
    <location>
        <begin position="205"/>
        <end position="240"/>
    </location>
</feature>
<dbReference type="FunFam" id="3.40.1440.10:FF:000001">
    <property type="entry name" value="UvrABC system protein C"/>
    <property type="match status" value="1"/>
</dbReference>
<comment type="similarity">
    <text evidence="7">Belongs to the UvrC family.</text>
</comment>
<dbReference type="InterPro" id="IPR001943">
    <property type="entry name" value="UVR_dom"/>
</dbReference>
<keyword evidence="6 7" id="KW-0742">SOS response</keyword>
<dbReference type="InterPro" id="IPR001162">
    <property type="entry name" value="UvrC_RNase_H_dom"/>
</dbReference>
<dbReference type="HAMAP" id="MF_00203">
    <property type="entry name" value="UvrC"/>
    <property type="match status" value="1"/>
</dbReference>
<dbReference type="FunFam" id="3.30.420.340:FF:000001">
    <property type="entry name" value="UvrABC system protein C"/>
    <property type="match status" value="1"/>
</dbReference>
<dbReference type="Pfam" id="PF02151">
    <property type="entry name" value="UVR"/>
    <property type="match status" value="1"/>
</dbReference>
<keyword evidence="1 7" id="KW-0963">Cytoplasm</keyword>
<dbReference type="GO" id="GO:0009381">
    <property type="term" value="F:excinuclease ABC activity"/>
    <property type="evidence" value="ECO:0007669"/>
    <property type="project" value="UniProtKB-UniRule"/>
</dbReference>
<dbReference type="Pfam" id="PF01541">
    <property type="entry name" value="GIY-YIG"/>
    <property type="match status" value="1"/>
</dbReference>
<dbReference type="InterPro" id="IPR038476">
    <property type="entry name" value="UvrC_RNase_H_dom_sf"/>
</dbReference>
<sequence>MSDSVRRFDPKVFLSHVTTRPGVYQMRDADGKVIYVGKAKNLRKRLSSYFRKTGLSPKTQALMQAVIDIDTTATASETEALILENNLIKTHRPKFNILLRDDKSYPYIHLSAHEFPRLSFHRGTRKKGEYFGPYPNVHAARYSLDLLQKVFRVRQCEDSYFANRSRPCLQYQIQRCYAPCVGNITQEAYAETVAATRAFLNGRSEELTDELTAKMQAASEKQHYEQAAILRDQLIQLRKVTERQHMIAGDADADVLAIASDYGEACVQVLFYRDGHNITSQAYYPKLPEKHDDSEILEAFIGQFYHERRPPPQLILSHSIENTESLAEYLTERAGRKVTLTTQPKEDRRYWLEMAIENAKMSLSLRLSGKLTMERRFQALAEAFHLDAVPQRLECADISHMMGEYTIASCVVFDRRGALKSDYRRYKINGITGGDDYAAMRQMLTRRFERLRTGEGTIPDIFFVDGGRGQLRQAIEVFEELNIQGVQLIGVAKGQGRKAGLEQFWFPNEKIARYLPPDSQAMQLIVQIRDEAHRFAITGHRSGRDKKAKKSVLENIAGVGAKRRQALIRHFGGIQGIEQAAAEDLARVPGISAKLAKEIYATLHEKG</sequence>
<dbReference type="InterPro" id="IPR000305">
    <property type="entry name" value="GIY-YIG_endonuc"/>
</dbReference>
<dbReference type="SMART" id="SM00278">
    <property type="entry name" value="HhH1"/>
    <property type="match status" value="2"/>
</dbReference>
<dbReference type="NCBIfam" id="TIGR00194">
    <property type="entry name" value="uvrC"/>
    <property type="match status" value="1"/>
</dbReference>
<feature type="domain" description="GIY-YIG" evidence="9">
    <location>
        <begin position="19"/>
        <end position="97"/>
    </location>
</feature>
<accession>A0A380MTS7</accession>
<comment type="function">
    <text evidence="7">The UvrABC repair system catalyzes the recognition and processing of DNA lesions. UvrC both incises the 5' and 3' sides of the lesion. The N-terminal half is responsible for the 3' incision and the C-terminal half is responsible for the 5' incision.</text>
</comment>
<evidence type="ECO:0000259" key="8">
    <source>
        <dbReference type="PROSITE" id="PS50151"/>
    </source>
</evidence>
<dbReference type="Gene3D" id="3.30.420.340">
    <property type="entry name" value="UvrC, RNAse H endonuclease domain"/>
    <property type="match status" value="1"/>
</dbReference>
<dbReference type="Proteomes" id="UP000254601">
    <property type="component" value="Unassembled WGS sequence"/>
</dbReference>
<dbReference type="InterPro" id="IPR010994">
    <property type="entry name" value="RuvA_2-like"/>
</dbReference>
<dbReference type="PANTHER" id="PTHR30562:SF1">
    <property type="entry name" value="UVRABC SYSTEM PROTEIN C"/>
    <property type="match status" value="1"/>
</dbReference>
<dbReference type="GO" id="GO:0005737">
    <property type="term" value="C:cytoplasm"/>
    <property type="evidence" value="ECO:0007669"/>
    <property type="project" value="UniProtKB-SubCell"/>
</dbReference>
<dbReference type="PANTHER" id="PTHR30562">
    <property type="entry name" value="UVRC/OXIDOREDUCTASE"/>
    <property type="match status" value="1"/>
</dbReference>
<dbReference type="EMBL" id="UHIC01000001">
    <property type="protein sequence ID" value="SUO95121.1"/>
    <property type="molecule type" value="Genomic_DNA"/>
</dbReference>
<dbReference type="OrthoDB" id="9804933at2"/>
<name>A0A380MTS7_9GAMM</name>
<comment type="subcellular location">
    <subcellularLocation>
        <location evidence="7">Cytoplasm</location>
    </subcellularLocation>
</comment>
<keyword evidence="12" id="KW-1185">Reference proteome</keyword>